<protein>
    <recommendedName>
        <fullName evidence="4">Lipoprotein</fullName>
    </recommendedName>
</protein>
<dbReference type="KEGG" id="ade:Adeh_3610"/>
<dbReference type="Proteomes" id="UP000001935">
    <property type="component" value="Chromosome"/>
</dbReference>
<feature type="chain" id="PRO_5004209658" description="Lipoprotein" evidence="1">
    <location>
        <begin position="22"/>
        <end position="171"/>
    </location>
</feature>
<organism evidence="2 3">
    <name type="scientific">Anaeromyxobacter dehalogenans (strain 2CP-C)</name>
    <dbReference type="NCBI Taxonomy" id="290397"/>
    <lineage>
        <taxon>Bacteria</taxon>
        <taxon>Pseudomonadati</taxon>
        <taxon>Myxococcota</taxon>
        <taxon>Myxococcia</taxon>
        <taxon>Myxococcales</taxon>
        <taxon>Cystobacterineae</taxon>
        <taxon>Anaeromyxobacteraceae</taxon>
        <taxon>Anaeromyxobacter</taxon>
    </lineage>
</organism>
<evidence type="ECO:0000313" key="2">
    <source>
        <dbReference type="EMBL" id="ABC83376.1"/>
    </source>
</evidence>
<reference evidence="2" key="1">
    <citation type="submission" date="2006-01" db="EMBL/GenBank/DDBJ databases">
        <title>Complete sequence of Anaeromyxobacter dehalogenans 2CP-C.</title>
        <authorList>
            <consortium name="US DOE Joint Genome Institute"/>
            <person name="Copeland A."/>
            <person name="Lucas S."/>
            <person name="Lapidus A."/>
            <person name="Barry K."/>
            <person name="Detter J.C."/>
            <person name="Glavina T."/>
            <person name="Hammon N."/>
            <person name="Israni S."/>
            <person name="Pitluck S."/>
            <person name="Brettin T."/>
            <person name="Bruce D."/>
            <person name="Han C."/>
            <person name="Tapia R."/>
            <person name="Gilna P."/>
            <person name="Kiss H."/>
            <person name="Schmutz J."/>
            <person name="Larimer F."/>
            <person name="Land M."/>
            <person name="Kyrpides N."/>
            <person name="Anderson I."/>
            <person name="Sanford R.A."/>
            <person name="Ritalahti K.M."/>
            <person name="Thomas H.S."/>
            <person name="Kirby J.R."/>
            <person name="Zhulin I.B."/>
            <person name="Loeffler F.E."/>
            <person name="Richardson P."/>
        </authorList>
    </citation>
    <scope>NUCLEOTIDE SEQUENCE</scope>
    <source>
        <strain evidence="2">2CP-C</strain>
    </source>
</reference>
<sequence>MNKRLARRAATSVLGSALVLALGGAAGSCKVKDPDHPLVRAYLSAEPVTPVWNPDISPPEPMWTQKIELPGASVTVSAWCCVGQGFVARFSDESSPRTVFTPGDYVYPTELRVAPREHVVYGRAGGRAGGIRNVTKIFAYDLDRRRLVESVEIDPGLLPPVREPASPRPVR</sequence>
<evidence type="ECO:0000313" key="3">
    <source>
        <dbReference type="Proteomes" id="UP000001935"/>
    </source>
</evidence>
<evidence type="ECO:0000256" key="1">
    <source>
        <dbReference type="SAM" id="SignalP"/>
    </source>
</evidence>
<keyword evidence="1" id="KW-0732">Signal</keyword>
<accession>Q2IFM0</accession>
<dbReference type="PROSITE" id="PS51257">
    <property type="entry name" value="PROKAR_LIPOPROTEIN"/>
    <property type="match status" value="1"/>
</dbReference>
<proteinExistence type="predicted"/>
<gene>
    <name evidence="2" type="ordered locus">Adeh_3610</name>
</gene>
<name>Q2IFM0_ANADE</name>
<dbReference type="RefSeq" id="WP_011422658.1">
    <property type="nucleotide sequence ID" value="NC_007760.1"/>
</dbReference>
<dbReference type="OrthoDB" id="9907987at2"/>
<dbReference type="AlphaFoldDB" id="Q2IFM0"/>
<feature type="signal peptide" evidence="1">
    <location>
        <begin position="1"/>
        <end position="21"/>
    </location>
</feature>
<dbReference type="EMBL" id="CP000251">
    <property type="protein sequence ID" value="ABC83376.1"/>
    <property type="molecule type" value="Genomic_DNA"/>
</dbReference>
<evidence type="ECO:0008006" key="4">
    <source>
        <dbReference type="Google" id="ProtNLM"/>
    </source>
</evidence>
<dbReference type="HOGENOM" id="CLU_1559765_0_0_7"/>